<organism evidence="17 18">
    <name type="scientific">Dendroctonus ponderosae</name>
    <name type="common">Mountain pine beetle</name>
    <dbReference type="NCBI Taxonomy" id="77166"/>
    <lineage>
        <taxon>Eukaryota</taxon>
        <taxon>Metazoa</taxon>
        <taxon>Ecdysozoa</taxon>
        <taxon>Arthropoda</taxon>
        <taxon>Hexapoda</taxon>
        <taxon>Insecta</taxon>
        <taxon>Pterygota</taxon>
        <taxon>Neoptera</taxon>
        <taxon>Endopterygota</taxon>
        <taxon>Coleoptera</taxon>
        <taxon>Polyphaga</taxon>
        <taxon>Cucujiformia</taxon>
        <taxon>Curculionidae</taxon>
        <taxon>Scolytinae</taxon>
        <taxon>Dendroctonus</taxon>
    </lineage>
</organism>
<evidence type="ECO:0008006" key="19">
    <source>
        <dbReference type="Google" id="ProtNLM"/>
    </source>
</evidence>
<evidence type="ECO:0000313" key="18">
    <source>
        <dbReference type="Proteomes" id="UP000019118"/>
    </source>
</evidence>
<keyword evidence="11" id="KW-1071">Ligand-gated ion channel</keyword>
<evidence type="ECO:0000256" key="3">
    <source>
        <dbReference type="ARBA" id="ARBA00022448"/>
    </source>
</evidence>
<dbReference type="PANTHER" id="PTHR42643:SF30">
    <property type="entry name" value="IONOTROPIC RECEPTOR 40A-RELATED"/>
    <property type="match status" value="1"/>
</dbReference>
<evidence type="ECO:0000256" key="13">
    <source>
        <dbReference type="SAM" id="MobiDB-lite"/>
    </source>
</evidence>
<feature type="transmembrane region" description="Helical" evidence="14">
    <location>
        <begin position="191"/>
        <end position="212"/>
    </location>
</feature>
<feature type="compositionally biased region" description="Basic and acidic residues" evidence="13">
    <location>
        <begin position="449"/>
        <end position="458"/>
    </location>
</feature>
<evidence type="ECO:0000256" key="1">
    <source>
        <dbReference type="ARBA" id="ARBA00004651"/>
    </source>
</evidence>
<dbReference type="Gene3D" id="1.10.287.70">
    <property type="match status" value="1"/>
</dbReference>
<evidence type="ECO:0000256" key="7">
    <source>
        <dbReference type="ARBA" id="ARBA00023065"/>
    </source>
</evidence>
<dbReference type="InterPro" id="IPR052192">
    <property type="entry name" value="Insect_Ionotropic_Sensory_Rcpt"/>
</dbReference>
<accession>A0AAR5PV28</accession>
<evidence type="ECO:0000259" key="15">
    <source>
        <dbReference type="Pfam" id="PF00060"/>
    </source>
</evidence>
<keyword evidence="5 14" id="KW-0812">Transmembrane</keyword>
<dbReference type="SUPFAM" id="SSF53850">
    <property type="entry name" value="Periplasmic binding protein-like II"/>
    <property type="match status" value="1"/>
</dbReference>
<keyword evidence="18" id="KW-1185">Reference proteome</keyword>
<evidence type="ECO:0000256" key="12">
    <source>
        <dbReference type="ARBA" id="ARBA00023303"/>
    </source>
</evidence>
<sequence>MRVFAITNPRLDTFRLYYSQATSYRKHQLELINWWNQDKGLFHHPTLPSKKSVYKDFHGKYLHVPVLHKPPWHFVRYNASPSKSFEVIGGRDHRILHLLSKKLNFRFRYSDPPERSQGSSDSESGGFNGVLGLLSEREADLFIGDMGITYERATVVEFSFITLADSGAFVTHAPSRLNEALALLRPFQWQVWPAIGLTCIVVGPFLYALIALPNIWQPRFPVRSHARLFFDCTWFTITILLKQTGKEPSATHKARAFIMLLSISATYVITDMYSANLTSLLARPGREKAINNLYQLKGVMQSKDFKLFVEKQSPSYGLLENGSGIYGEIWDEMERRQNRYAVESVEEGVKLVRDNKNVAVMAGRETLYFDIQRFGPKNFHLSEKLNTAYSAIALQSGCPFIEEINKILMAIFEAGIITKMTENEYENLGKQQKIQVLEVPEGDNPASDPETKRSIKSSEDDKLKPINLKMLQGVFYLLFIGNIFAGLVLLSEISLSKFYKNSKRRPKVQLAQHRKICKKVRHYLRCVRRRFVRMYRNFRHDAFTLTLEYLE</sequence>
<proteinExistence type="inferred from homology"/>
<keyword evidence="4" id="KW-1003">Cell membrane</keyword>
<dbReference type="GO" id="GO:0005886">
    <property type="term" value="C:plasma membrane"/>
    <property type="evidence" value="ECO:0007669"/>
    <property type="project" value="UniProtKB-SubCell"/>
</dbReference>
<keyword evidence="8 14" id="KW-0472">Membrane</keyword>
<evidence type="ECO:0000256" key="8">
    <source>
        <dbReference type="ARBA" id="ARBA00023136"/>
    </source>
</evidence>
<dbReference type="EnsemblMetazoa" id="XM_019909112.1">
    <property type="protein sequence ID" value="XP_019764671.1"/>
    <property type="gene ID" value="LOC109540667"/>
</dbReference>
<dbReference type="Pfam" id="PF10613">
    <property type="entry name" value="Lig_chan-Glu_bd"/>
    <property type="match status" value="1"/>
</dbReference>
<comment type="similarity">
    <text evidence="2">Belongs to the glutamate-gated ion channel (TC 1.A.10.1) family.</text>
</comment>
<protein>
    <recommendedName>
        <fullName evidence="19">Ionotropic glutamate receptor C-terminal domain-containing protein</fullName>
    </recommendedName>
</protein>
<dbReference type="Pfam" id="PF00060">
    <property type="entry name" value="Lig_chan"/>
    <property type="match status" value="1"/>
</dbReference>
<dbReference type="GO" id="GO:0050906">
    <property type="term" value="P:detection of stimulus involved in sensory perception"/>
    <property type="evidence" value="ECO:0007669"/>
    <property type="project" value="UniProtKB-ARBA"/>
</dbReference>
<dbReference type="InterPro" id="IPR019594">
    <property type="entry name" value="Glu/Gly-bd"/>
</dbReference>
<evidence type="ECO:0000259" key="16">
    <source>
        <dbReference type="Pfam" id="PF10613"/>
    </source>
</evidence>
<dbReference type="Proteomes" id="UP000019118">
    <property type="component" value="Unassembled WGS sequence"/>
</dbReference>
<dbReference type="PANTHER" id="PTHR42643">
    <property type="entry name" value="IONOTROPIC RECEPTOR 20A-RELATED"/>
    <property type="match status" value="1"/>
</dbReference>
<evidence type="ECO:0000256" key="9">
    <source>
        <dbReference type="ARBA" id="ARBA00023170"/>
    </source>
</evidence>
<feature type="transmembrane region" description="Helical" evidence="14">
    <location>
        <begin position="254"/>
        <end position="273"/>
    </location>
</feature>
<evidence type="ECO:0000256" key="10">
    <source>
        <dbReference type="ARBA" id="ARBA00023180"/>
    </source>
</evidence>
<evidence type="ECO:0000256" key="2">
    <source>
        <dbReference type="ARBA" id="ARBA00008685"/>
    </source>
</evidence>
<keyword evidence="12" id="KW-0407">Ion channel</keyword>
<evidence type="ECO:0000256" key="5">
    <source>
        <dbReference type="ARBA" id="ARBA00022692"/>
    </source>
</evidence>
<reference evidence="18" key="1">
    <citation type="journal article" date="2013" name="Genome Biol.">
        <title>Draft genome of the mountain pine beetle, Dendroctonus ponderosae Hopkins, a major forest pest.</title>
        <authorList>
            <person name="Keeling C.I."/>
            <person name="Yuen M.M."/>
            <person name="Liao N.Y."/>
            <person name="Docking T.R."/>
            <person name="Chan S.K."/>
            <person name="Taylor G.A."/>
            <person name="Palmquist D.L."/>
            <person name="Jackman S.D."/>
            <person name="Nguyen A."/>
            <person name="Li M."/>
            <person name="Henderson H."/>
            <person name="Janes J.K."/>
            <person name="Zhao Y."/>
            <person name="Pandoh P."/>
            <person name="Moore R."/>
            <person name="Sperling F.A."/>
            <person name="Huber D.P."/>
            <person name="Birol I."/>
            <person name="Jones S.J."/>
            <person name="Bohlmann J."/>
        </authorList>
    </citation>
    <scope>NUCLEOTIDE SEQUENCE</scope>
</reference>
<dbReference type="InterPro" id="IPR001320">
    <property type="entry name" value="Iontro_rcpt_C"/>
</dbReference>
<dbReference type="Gene3D" id="3.40.190.10">
    <property type="entry name" value="Periplasmic binding protein-like II"/>
    <property type="match status" value="1"/>
</dbReference>
<keyword evidence="7" id="KW-0406">Ion transport</keyword>
<keyword evidence="9" id="KW-0675">Receptor</keyword>
<evidence type="ECO:0000313" key="17">
    <source>
        <dbReference type="EnsemblMetazoa" id="XP_019764671.1"/>
    </source>
</evidence>
<dbReference type="AlphaFoldDB" id="A0AAR5PV28"/>
<feature type="domain" description="Ionotropic glutamate receptor C-terminal" evidence="15">
    <location>
        <begin position="188"/>
        <end position="481"/>
    </location>
</feature>
<reference evidence="17" key="2">
    <citation type="submission" date="2024-08" db="UniProtKB">
        <authorList>
            <consortium name="EnsemblMetazoa"/>
        </authorList>
    </citation>
    <scope>IDENTIFICATION</scope>
</reference>
<name>A0AAR5PV28_DENPD</name>
<evidence type="ECO:0000256" key="4">
    <source>
        <dbReference type="ARBA" id="ARBA00022475"/>
    </source>
</evidence>
<keyword evidence="6 14" id="KW-1133">Transmembrane helix</keyword>
<comment type="subcellular location">
    <subcellularLocation>
        <location evidence="1">Cell membrane</location>
        <topology evidence="1">Multi-pass membrane protein</topology>
    </subcellularLocation>
</comment>
<dbReference type="GO" id="GO:0015276">
    <property type="term" value="F:ligand-gated monoatomic ion channel activity"/>
    <property type="evidence" value="ECO:0007669"/>
    <property type="project" value="InterPro"/>
</dbReference>
<feature type="transmembrane region" description="Helical" evidence="14">
    <location>
        <begin position="474"/>
        <end position="495"/>
    </location>
</feature>
<feature type="region of interest" description="Disordered" evidence="13">
    <location>
        <begin position="439"/>
        <end position="458"/>
    </location>
</feature>
<feature type="domain" description="Ionotropic glutamate receptor L-glutamate and glycine-binding" evidence="16">
    <location>
        <begin position="62"/>
        <end position="160"/>
    </location>
</feature>
<keyword evidence="3" id="KW-0813">Transport</keyword>
<keyword evidence="10" id="KW-0325">Glycoprotein</keyword>
<evidence type="ECO:0000256" key="11">
    <source>
        <dbReference type="ARBA" id="ARBA00023286"/>
    </source>
</evidence>
<evidence type="ECO:0000256" key="14">
    <source>
        <dbReference type="SAM" id="Phobius"/>
    </source>
</evidence>
<evidence type="ECO:0000256" key="6">
    <source>
        <dbReference type="ARBA" id="ARBA00022989"/>
    </source>
</evidence>